<proteinExistence type="inferred from homology"/>
<feature type="binding site" evidence="6">
    <location>
        <position position="37"/>
    </location>
    <ligand>
        <name>FAD</name>
        <dbReference type="ChEBI" id="CHEBI:57692"/>
    </ligand>
</feature>
<evidence type="ECO:0000256" key="2">
    <source>
        <dbReference type="ARBA" id="ARBA00022630"/>
    </source>
</evidence>
<evidence type="ECO:0000313" key="9">
    <source>
        <dbReference type="Proteomes" id="UP000199516"/>
    </source>
</evidence>
<dbReference type="Gene3D" id="3.50.50.60">
    <property type="entry name" value="FAD/NAD(P)-binding domain"/>
    <property type="match status" value="2"/>
</dbReference>
<comment type="catalytic activity">
    <reaction evidence="6">
        <text>2 reduced [2Fe-2S]-[ferredoxin] + NADP(+) + H(+) = 2 oxidized [2Fe-2S]-[ferredoxin] + NADPH</text>
        <dbReference type="Rhea" id="RHEA:20125"/>
        <dbReference type="Rhea" id="RHEA-COMP:10000"/>
        <dbReference type="Rhea" id="RHEA-COMP:10001"/>
        <dbReference type="ChEBI" id="CHEBI:15378"/>
        <dbReference type="ChEBI" id="CHEBI:33737"/>
        <dbReference type="ChEBI" id="CHEBI:33738"/>
        <dbReference type="ChEBI" id="CHEBI:57783"/>
        <dbReference type="ChEBI" id="CHEBI:58349"/>
        <dbReference type="EC" id="1.18.1.2"/>
    </reaction>
</comment>
<evidence type="ECO:0000256" key="3">
    <source>
        <dbReference type="ARBA" id="ARBA00022827"/>
    </source>
</evidence>
<dbReference type="GO" id="GO:0050660">
    <property type="term" value="F:flavin adenine dinucleotide binding"/>
    <property type="evidence" value="ECO:0007669"/>
    <property type="project" value="UniProtKB-UniRule"/>
</dbReference>
<dbReference type="InterPro" id="IPR036188">
    <property type="entry name" value="FAD/NAD-bd_sf"/>
</dbReference>
<dbReference type="EC" id="1.18.1.2" evidence="6"/>
<dbReference type="InterPro" id="IPR023753">
    <property type="entry name" value="FAD/NAD-binding_dom"/>
</dbReference>
<dbReference type="EMBL" id="FONT01000006">
    <property type="protein sequence ID" value="SFE94850.1"/>
    <property type="molecule type" value="Genomic_DNA"/>
</dbReference>
<dbReference type="PRINTS" id="PR00469">
    <property type="entry name" value="PNDRDTASEII"/>
</dbReference>
<protein>
    <recommendedName>
        <fullName evidence="6">Ferredoxin--NADP reductase</fullName>
        <shortName evidence="6">FNR</shortName>
        <shortName evidence="6">Fd-NADP(+) reductase</shortName>
        <ecNumber evidence="6">1.18.1.2</ecNumber>
    </recommendedName>
</protein>
<gene>
    <name evidence="8" type="ORF">SAMN05192532_106171</name>
</gene>
<comment type="cofactor">
    <cofactor evidence="6">
        <name>FAD</name>
        <dbReference type="ChEBI" id="CHEBI:57692"/>
    </cofactor>
    <text evidence="6">Binds 1 FAD per subunit.</text>
</comment>
<keyword evidence="2 6" id="KW-0285">Flavoprotein</keyword>
<evidence type="ECO:0000259" key="7">
    <source>
        <dbReference type="Pfam" id="PF07992"/>
    </source>
</evidence>
<feature type="binding site" evidence="6">
    <location>
        <position position="50"/>
    </location>
    <ligand>
        <name>FAD</name>
        <dbReference type="ChEBI" id="CHEBI:57692"/>
    </ligand>
</feature>
<evidence type="ECO:0000256" key="4">
    <source>
        <dbReference type="ARBA" id="ARBA00022857"/>
    </source>
</evidence>
<dbReference type="InterPro" id="IPR022890">
    <property type="entry name" value="Fd--NADP_Rdtase_type_2"/>
</dbReference>
<dbReference type="OrthoDB" id="9806179at2"/>
<dbReference type="AlphaFoldDB" id="A0A1I2ERK4"/>
<evidence type="ECO:0000313" key="8">
    <source>
        <dbReference type="EMBL" id="SFE94850.1"/>
    </source>
</evidence>
<feature type="domain" description="FAD/NAD(P)-binding" evidence="7">
    <location>
        <begin position="8"/>
        <end position="306"/>
    </location>
</feature>
<comment type="caution">
    <text evidence="6">Lacks conserved residue(s) required for the propagation of feature annotation.</text>
</comment>
<dbReference type="RefSeq" id="WP_091662937.1">
    <property type="nucleotide sequence ID" value="NZ_FONT01000006.1"/>
</dbReference>
<reference evidence="8 9" key="1">
    <citation type="submission" date="2016-10" db="EMBL/GenBank/DDBJ databases">
        <authorList>
            <person name="de Groot N.N."/>
        </authorList>
    </citation>
    <scope>NUCLEOTIDE SEQUENCE [LARGE SCALE GENOMIC DNA]</scope>
    <source>
        <strain evidence="8 9">DSM 23995</strain>
    </source>
</reference>
<feature type="binding site" evidence="6">
    <location>
        <position position="326"/>
    </location>
    <ligand>
        <name>FAD</name>
        <dbReference type="ChEBI" id="CHEBI:57692"/>
    </ligand>
</feature>
<dbReference type="STRING" id="930128.SAMN05192532_106171"/>
<dbReference type="GO" id="GO:0004324">
    <property type="term" value="F:ferredoxin-NADP+ reductase activity"/>
    <property type="evidence" value="ECO:0007669"/>
    <property type="project" value="UniProtKB-UniRule"/>
</dbReference>
<feature type="binding site" evidence="6">
    <location>
        <position position="124"/>
    </location>
    <ligand>
        <name>FAD</name>
        <dbReference type="ChEBI" id="CHEBI:57692"/>
    </ligand>
</feature>
<dbReference type="GO" id="GO:0050661">
    <property type="term" value="F:NADP binding"/>
    <property type="evidence" value="ECO:0007669"/>
    <property type="project" value="UniProtKB-UniRule"/>
</dbReference>
<dbReference type="SUPFAM" id="SSF51905">
    <property type="entry name" value="FAD/NAD(P)-binding domain"/>
    <property type="match status" value="1"/>
</dbReference>
<keyword evidence="5 6" id="KW-0560">Oxidoreductase</keyword>
<name>A0A1I2ERK4_9BACI</name>
<keyword evidence="9" id="KW-1185">Reference proteome</keyword>
<sequence>MVQEQDIYDITILGGGPAGLFTAFYSGMRQAKVKIIESMPQLGGQLSALYPEKYIYDVAGFPKIRAQELVDNLIEQMNMFETEVVLNQSVNDVSKTDENIFELQTDQETHYSKTIIITAGVGAFQPRKLKIEGCEAYEESNLHYFVNDLQQFKGQKVMILGGGDSAVDWANMLDPIADVTLVHRRDKFRAHEHSVEQLEKSNVRILTPFQVKDLAGNGNRIEQVILEEVKGDKTESISVDSLICNYGFVSSLGPIKNWGLEFEKNMIKVNSKMETNIEGIYAAGDVTTYDGKVKLIATGFGEAPTAVNNAKAYLDPKARLQPGHSSHMF</sequence>
<feature type="binding site" evidence="6">
    <location>
        <position position="90"/>
    </location>
    <ligand>
        <name>FAD</name>
        <dbReference type="ChEBI" id="CHEBI:57692"/>
    </ligand>
</feature>
<dbReference type="InterPro" id="IPR050097">
    <property type="entry name" value="Ferredoxin-NADP_redctase_2"/>
</dbReference>
<dbReference type="HAMAP" id="MF_01685">
    <property type="entry name" value="FENR2"/>
    <property type="match status" value="1"/>
</dbReference>
<evidence type="ECO:0000256" key="1">
    <source>
        <dbReference type="ARBA" id="ARBA00011738"/>
    </source>
</evidence>
<evidence type="ECO:0000256" key="5">
    <source>
        <dbReference type="ARBA" id="ARBA00023002"/>
    </source>
</evidence>
<comment type="subunit">
    <text evidence="1 6">Homodimer.</text>
</comment>
<keyword evidence="3 6" id="KW-0274">FAD</keyword>
<dbReference type="Pfam" id="PF07992">
    <property type="entry name" value="Pyr_redox_2"/>
    <property type="match status" value="1"/>
</dbReference>
<keyword evidence="4 6" id="KW-0521">NADP</keyword>
<evidence type="ECO:0000256" key="6">
    <source>
        <dbReference type="HAMAP-Rule" id="MF_01685"/>
    </source>
</evidence>
<dbReference type="PANTHER" id="PTHR48105">
    <property type="entry name" value="THIOREDOXIN REDUCTASE 1-RELATED-RELATED"/>
    <property type="match status" value="1"/>
</dbReference>
<dbReference type="PRINTS" id="PR00368">
    <property type="entry name" value="FADPNR"/>
</dbReference>
<comment type="similarity">
    <text evidence="6">Belongs to the ferredoxin--NADP reductase type 2 family.</text>
</comment>
<dbReference type="Proteomes" id="UP000199516">
    <property type="component" value="Unassembled WGS sequence"/>
</dbReference>
<feature type="binding site" evidence="6">
    <location>
        <position position="285"/>
    </location>
    <ligand>
        <name>FAD</name>
        <dbReference type="ChEBI" id="CHEBI:57692"/>
    </ligand>
</feature>
<feature type="binding site" evidence="6">
    <location>
        <position position="45"/>
    </location>
    <ligand>
        <name>FAD</name>
        <dbReference type="ChEBI" id="CHEBI:57692"/>
    </ligand>
</feature>
<accession>A0A1I2ERK4</accession>
<organism evidence="8 9">
    <name type="scientific">Alteribacillus iranensis</name>
    <dbReference type="NCBI Taxonomy" id="930128"/>
    <lineage>
        <taxon>Bacteria</taxon>
        <taxon>Bacillati</taxon>
        <taxon>Bacillota</taxon>
        <taxon>Bacilli</taxon>
        <taxon>Bacillales</taxon>
        <taxon>Bacillaceae</taxon>
        <taxon>Alteribacillus</taxon>
    </lineage>
</organism>